<accession>A0ABC8WMU8</accession>
<reference evidence="3 4" key="2">
    <citation type="submission" date="2024-10" db="EMBL/GenBank/DDBJ databases">
        <authorList>
            <person name="Ryan C."/>
        </authorList>
    </citation>
    <scope>NUCLEOTIDE SEQUENCE [LARGE SCALE GENOMIC DNA]</scope>
</reference>
<dbReference type="PANTHER" id="PTHR44586:SF14">
    <property type="entry name" value="F-BOX DOMAIN CONTAINING PROTEIN, EXPRESSED"/>
    <property type="match status" value="1"/>
</dbReference>
<evidence type="ECO:0000259" key="2">
    <source>
        <dbReference type="PROSITE" id="PS50181"/>
    </source>
</evidence>
<dbReference type="PANTHER" id="PTHR44586">
    <property type="entry name" value="F-BOX DOMAIN CONTAINING PROTEIN, EXPRESSED"/>
    <property type="match status" value="1"/>
</dbReference>
<name>A0ABC8WMU8_9POAL</name>
<gene>
    <name evidence="3" type="ORF">URODEC1_LOCUS15645</name>
</gene>
<protein>
    <recommendedName>
        <fullName evidence="2">F-box domain-containing protein</fullName>
    </recommendedName>
</protein>
<sequence length="704" mass="79951">MFEPDSIKETCTACIRNEADSSYMDSRYLTSYVRNVLFGLQNSIYKFHFSDSSGVAKALAATFGWAFTTSFGRDTYHSLQLHDVQGLPGFIWGKLEEGKAAQLWKMSYNADSKLKIEIEYGAAMDLWPIPSEKSKEDIFIFFKLYNPQKEELRFAGGFFIKASQKLADVLSVFHSNLQFCKYSCRINSSSKSHGFAPMYACSKSWIMTSWNLSTHRKNLCCLRNDERLQQLLMVSWNPATRRKNLCCLRNDEGLQQPLMEVAARDFADLPQELLMNIFSLLETPDLVRVGSVCSSWNWSYAGICRFGLYKWPQTPCLIYTSESANDNVAFLYSLAEKRAYKLTLPEPPIHRRYLIGSSLGWLITADERSEMHLVNPVTSEQISLPSVTTIEQVTPIFDETGVVCKYRLSRHTARSVTALSSTYALRNLRECLFHKAFLFYDASARSYIVVLIHNPVGQLSFARLGDEKWTWLPPHTDVDDCIYKDGLLYAVTLPGQIIAFDLNGTVVTTKIIMGKRDKYGLERVYIVQAPWGDLLLVRRPEVWIEEAPAEHGHVCTGQGIFEMGAFENRTWKIAIYKVCSASRKLVQINSLHDHVLFLGHNQSLCFNAEEYPQLKPNHVYLTDDSRSAAMKCKLRCRLVIGILDLETKIMDEIVSPRPWSNCMAPLLIIPNPGKIDLAFHQQLNTTSPGVKPRGVAAGLHDHPL</sequence>
<dbReference type="Pfam" id="PF12937">
    <property type="entry name" value="F-box-like"/>
    <property type="match status" value="1"/>
</dbReference>
<dbReference type="Gene3D" id="3.10.20.90">
    <property type="entry name" value="Phosphatidylinositol 3-kinase Catalytic Subunit, Chain A, domain 1"/>
    <property type="match status" value="1"/>
</dbReference>
<evidence type="ECO:0000256" key="1">
    <source>
        <dbReference type="ARBA" id="ARBA00022786"/>
    </source>
</evidence>
<dbReference type="Pfam" id="PF12436">
    <property type="entry name" value="USP7_ICP0_bdg"/>
    <property type="match status" value="1"/>
</dbReference>
<dbReference type="Proteomes" id="UP001497457">
    <property type="component" value="Chromosome 13rd"/>
</dbReference>
<dbReference type="InterPro" id="IPR024729">
    <property type="entry name" value="USP7_ICP0-binding_dom"/>
</dbReference>
<dbReference type="PROSITE" id="PS50181">
    <property type="entry name" value="FBOX"/>
    <property type="match status" value="1"/>
</dbReference>
<reference evidence="4" key="1">
    <citation type="submission" date="2024-06" db="EMBL/GenBank/DDBJ databases">
        <authorList>
            <person name="Ryan C."/>
        </authorList>
    </citation>
    <scope>NUCLEOTIDE SEQUENCE [LARGE SCALE GENOMIC DNA]</scope>
</reference>
<dbReference type="CDD" id="cd09917">
    <property type="entry name" value="F-box_SF"/>
    <property type="match status" value="1"/>
</dbReference>
<dbReference type="InterPro" id="IPR001810">
    <property type="entry name" value="F-box_dom"/>
</dbReference>
<evidence type="ECO:0000313" key="3">
    <source>
        <dbReference type="EMBL" id="CAL4912502.1"/>
    </source>
</evidence>
<dbReference type="Gene3D" id="1.20.1280.50">
    <property type="match status" value="1"/>
</dbReference>
<dbReference type="SUPFAM" id="SSF81383">
    <property type="entry name" value="F-box domain"/>
    <property type="match status" value="1"/>
</dbReference>
<dbReference type="GO" id="GO:0140096">
    <property type="term" value="F:catalytic activity, acting on a protein"/>
    <property type="evidence" value="ECO:0007669"/>
    <property type="project" value="UniProtKB-ARBA"/>
</dbReference>
<dbReference type="InterPro" id="IPR036047">
    <property type="entry name" value="F-box-like_dom_sf"/>
</dbReference>
<proteinExistence type="predicted"/>
<evidence type="ECO:0000313" key="4">
    <source>
        <dbReference type="Proteomes" id="UP001497457"/>
    </source>
</evidence>
<dbReference type="Pfam" id="PF03478">
    <property type="entry name" value="Beta-prop_KIB1-4"/>
    <property type="match status" value="1"/>
</dbReference>
<dbReference type="EMBL" id="OZ075123">
    <property type="protein sequence ID" value="CAL4912502.1"/>
    <property type="molecule type" value="Genomic_DNA"/>
</dbReference>
<dbReference type="InterPro" id="IPR005174">
    <property type="entry name" value="KIB1-4_b-propeller"/>
</dbReference>
<organism evidence="3 4">
    <name type="scientific">Urochloa decumbens</name>
    <dbReference type="NCBI Taxonomy" id="240449"/>
    <lineage>
        <taxon>Eukaryota</taxon>
        <taxon>Viridiplantae</taxon>
        <taxon>Streptophyta</taxon>
        <taxon>Embryophyta</taxon>
        <taxon>Tracheophyta</taxon>
        <taxon>Spermatophyta</taxon>
        <taxon>Magnoliopsida</taxon>
        <taxon>Liliopsida</taxon>
        <taxon>Poales</taxon>
        <taxon>Poaceae</taxon>
        <taxon>PACMAD clade</taxon>
        <taxon>Panicoideae</taxon>
        <taxon>Panicodae</taxon>
        <taxon>Paniceae</taxon>
        <taxon>Melinidinae</taxon>
        <taxon>Urochloa</taxon>
    </lineage>
</organism>
<feature type="domain" description="F-box" evidence="2">
    <location>
        <begin position="263"/>
        <end position="297"/>
    </location>
</feature>
<dbReference type="AlphaFoldDB" id="A0ABC8WMU8"/>
<keyword evidence="4" id="KW-1185">Reference proteome</keyword>
<keyword evidence="1" id="KW-0833">Ubl conjugation pathway</keyword>